<reference evidence="1" key="1">
    <citation type="submission" date="2014-09" db="EMBL/GenBank/DDBJ databases">
        <authorList>
            <person name="Magalhaes I.L.F."/>
            <person name="Oliveira U."/>
            <person name="Santos F.R."/>
            <person name="Vidigal T.H.D.A."/>
            <person name="Brescovit A.D."/>
            <person name="Santos A.J."/>
        </authorList>
    </citation>
    <scope>NUCLEOTIDE SEQUENCE</scope>
    <source>
        <tissue evidence="1">Shoot tissue taken approximately 20 cm above the soil surface</tissue>
    </source>
</reference>
<proteinExistence type="predicted"/>
<reference evidence="1" key="2">
    <citation type="journal article" date="2015" name="Data Brief">
        <title>Shoot transcriptome of the giant reed, Arundo donax.</title>
        <authorList>
            <person name="Barrero R.A."/>
            <person name="Guerrero F.D."/>
            <person name="Moolhuijzen P."/>
            <person name="Goolsby J.A."/>
            <person name="Tidwell J."/>
            <person name="Bellgard S.E."/>
            <person name="Bellgard M.I."/>
        </authorList>
    </citation>
    <scope>NUCLEOTIDE SEQUENCE</scope>
    <source>
        <tissue evidence="1">Shoot tissue taken approximately 20 cm above the soil surface</tissue>
    </source>
</reference>
<dbReference type="EMBL" id="GBRH01229904">
    <property type="protein sequence ID" value="JAD67991.1"/>
    <property type="molecule type" value="Transcribed_RNA"/>
</dbReference>
<name>A0A0A9BXH0_ARUDO</name>
<evidence type="ECO:0000313" key="1">
    <source>
        <dbReference type="EMBL" id="JAD67991.1"/>
    </source>
</evidence>
<accession>A0A0A9BXH0</accession>
<sequence>MVLMHWVYLTVNPIGEHIHGKITNMKQLWSP</sequence>
<organism evidence="1">
    <name type="scientific">Arundo donax</name>
    <name type="common">Giant reed</name>
    <name type="synonym">Donax arundinaceus</name>
    <dbReference type="NCBI Taxonomy" id="35708"/>
    <lineage>
        <taxon>Eukaryota</taxon>
        <taxon>Viridiplantae</taxon>
        <taxon>Streptophyta</taxon>
        <taxon>Embryophyta</taxon>
        <taxon>Tracheophyta</taxon>
        <taxon>Spermatophyta</taxon>
        <taxon>Magnoliopsida</taxon>
        <taxon>Liliopsida</taxon>
        <taxon>Poales</taxon>
        <taxon>Poaceae</taxon>
        <taxon>PACMAD clade</taxon>
        <taxon>Arundinoideae</taxon>
        <taxon>Arundineae</taxon>
        <taxon>Arundo</taxon>
    </lineage>
</organism>
<dbReference type="AlphaFoldDB" id="A0A0A9BXH0"/>
<protein>
    <submittedName>
        <fullName evidence="1">Uncharacterized protein</fullName>
    </submittedName>
</protein>